<dbReference type="OrthoDB" id="10445734at2759"/>
<dbReference type="EMBL" id="FN653025">
    <property type="protein sequence ID" value="CBY18520.1"/>
    <property type="molecule type" value="Genomic_DNA"/>
</dbReference>
<feature type="chain" id="PRO_5003192630" description="EGF-like domain-containing protein" evidence="2">
    <location>
        <begin position="19"/>
        <end position="416"/>
    </location>
</feature>
<evidence type="ECO:0000313" key="6">
    <source>
        <dbReference type="Proteomes" id="UP000001307"/>
    </source>
</evidence>
<keyword evidence="1" id="KW-0812">Transmembrane</keyword>
<dbReference type="PROSITE" id="PS01186">
    <property type="entry name" value="EGF_2"/>
    <property type="match status" value="1"/>
</dbReference>
<evidence type="ECO:0000256" key="2">
    <source>
        <dbReference type="SAM" id="SignalP"/>
    </source>
</evidence>
<protein>
    <recommendedName>
        <fullName evidence="3 4">EGF-like domain-containing protein</fullName>
    </recommendedName>
</protein>
<organism evidence="5">
    <name type="scientific">Oikopleura dioica</name>
    <name type="common">Tunicate</name>
    <dbReference type="NCBI Taxonomy" id="34765"/>
    <lineage>
        <taxon>Eukaryota</taxon>
        <taxon>Metazoa</taxon>
        <taxon>Chordata</taxon>
        <taxon>Tunicata</taxon>
        <taxon>Appendicularia</taxon>
        <taxon>Copelata</taxon>
        <taxon>Oikopleuridae</taxon>
        <taxon>Oikopleura</taxon>
    </lineage>
</organism>
<keyword evidence="6" id="KW-1185">Reference proteome</keyword>
<dbReference type="InParanoid" id="E4X5F1"/>
<evidence type="ECO:0000313" key="5">
    <source>
        <dbReference type="EMBL" id="CBY18520.1"/>
    </source>
</evidence>
<keyword evidence="2" id="KW-0732">Signal</keyword>
<evidence type="ECO:0000256" key="1">
    <source>
        <dbReference type="SAM" id="Phobius"/>
    </source>
</evidence>
<keyword evidence="1" id="KW-1133">Transmembrane helix</keyword>
<keyword evidence="1" id="KW-0472">Membrane</keyword>
<gene>
    <name evidence="5" type="ORF">GSOID_T00002386001</name>
</gene>
<sequence>MSLVRAVSFLCVLSFFLAAEICEESPLTKITNAWNDEKSEVFAVKSAACKNSKNKKGEEKIKCSIKFIDKIDGKTKKNVMKIMSEWAKQTKTTKKFKGVIVTTSDISEVKEIISTEKRDWKSFKKVLKCRKQKNCLKTPEKLFKLKRPKKSKKSPHLITEIQISTTKAFIPGFHQIFWDIQEWNGTKIAVDSDSRFKVKNCEKGKKWTFKILDTAHRGIYSAHVGATNDLEKVPITKQKKADYIHSDYLESCKSEEMDFCSLDTSLEMGGCNGGFCCINKIYDHTSCSCLSGFVGENCNHLARSTDNTHLPVQEGSFKLKEWASTLFLLVFVVGFASGSFMLWKRKKNDRLRMEQNQIRRNTEQLETSTIVLAGNLSASQTLQLPNPRSSASLASNRSESSLVPPCGRIFNQSMFN</sequence>
<feature type="domain" description="EGF-like" evidence="3 4">
    <location>
        <begin position="287"/>
        <end position="298"/>
    </location>
</feature>
<dbReference type="InterPro" id="IPR000742">
    <property type="entry name" value="EGF"/>
</dbReference>
<accession>E4X5F1</accession>
<dbReference type="PROSITE" id="PS00022">
    <property type="entry name" value="EGF_1"/>
    <property type="match status" value="1"/>
</dbReference>
<feature type="signal peptide" evidence="2">
    <location>
        <begin position="1"/>
        <end position="18"/>
    </location>
</feature>
<name>E4X5F1_OIKDI</name>
<evidence type="ECO:0000259" key="4">
    <source>
        <dbReference type="PROSITE" id="PS01186"/>
    </source>
</evidence>
<dbReference type="Proteomes" id="UP000001307">
    <property type="component" value="Unassembled WGS sequence"/>
</dbReference>
<proteinExistence type="predicted"/>
<evidence type="ECO:0000259" key="3">
    <source>
        <dbReference type="PROSITE" id="PS00022"/>
    </source>
</evidence>
<dbReference type="AlphaFoldDB" id="E4X5F1"/>
<reference evidence="5" key="1">
    <citation type="journal article" date="2010" name="Science">
        <title>Plasticity of animal genome architecture unmasked by rapid evolution of a pelagic tunicate.</title>
        <authorList>
            <person name="Denoeud F."/>
            <person name="Henriet S."/>
            <person name="Mungpakdee S."/>
            <person name="Aury J.M."/>
            <person name="Da Silva C."/>
            <person name="Brinkmann H."/>
            <person name="Mikhaleva J."/>
            <person name="Olsen L.C."/>
            <person name="Jubin C."/>
            <person name="Canestro C."/>
            <person name="Bouquet J.M."/>
            <person name="Danks G."/>
            <person name="Poulain J."/>
            <person name="Campsteijn C."/>
            <person name="Adamski M."/>
            <person name="Cross I."/>
            <person name="Yadetie F."/>
            <person name="Muffato M."/>
            <person name="Louis A."/>
            <person name="Butcher S."/>
            <person name="Tsagkogeorga G."/>
            <person name="Konrad A."/>
            <person name="Singh S."/>
            <person name="Jensen M.F."/>
            <person name="Cong E.H."/>
            <person name="Eikeseth-Otteraa H."/>
            <person name="Noel B."/>
            <person name="Anthouard V."/>
            <person name="Porcel B.M."/>
            <person name="Kachouri-Lafond R."/>
            <person name="Nishino A."/>
            <person name="Ugolini M."/>
            <person name="Chourrout P."/>
            <person name="Nishida H."/>
            <person name="Aasland R."/>
            <person name="Huzurbazar S."/>
            <person name="Westhof E."/>
            <person name="Delsuc F."/>
            <person name="Lehrach H."/>
            <person name="Reinhardt R."/>
            <person name="Weissenbach J."/>
            <person name="Roy S.W."/>
            <person name="Artiguenave F."/>
            <person name="Postlethwait J.H."/>
            <person name="Manak J.R."/>
            <person name="Thompson E.M."/>
            <person name="Jaillon O."/>
            <person name="Du Pasquier L."/>
            <person name="Boudinot P."/>
            <person name="Liberles D.A."/>
            <person name="Volff J.N."/>
            <person name="Philippe H."/>
            <person name="Lenhard B."/>
            <person name="Roest Crollius H."/>
            <person name="Wincker P."/>
            <person name="Chourrout D."/>
        </authorList>
    </citation>
    <scope>NUCLEOTIDE SEQUENCE [LARGE SCALE GENOMIC DNA]</scope>
</reference>
<feature type="transmembrane region" description="Helical" evidence="1">
    <location>
        <begin position="322"/>
        <end position="343"/>
    </location>
</feature>